<name>A0A0P1AMV2_PLAHL</name>
<sequence>MRATHSTSTTFSPPMANSSSKSVQCASPRKRKLSESTVNSPVSFNEAFGCSPTERVISPKKKVKPEEYAINGSNKWENYTAANIAYALDCLNADNNYNSFSGIEVEPIAFQETQDGDLTTDELQILQYFLA</sequence>
<reference evidence="3" key="1">
    <citation type="submission" date="2014-09" db="EMBL/GenBank/DDBJ databases">
        <authorList>
            <person name="Sharma Rahul"/>
            <person name="Thines Marco"/>
        </authorList>
    </citation>
    <scope>NUCLEOTIDE SEQUENCE [LARGE SCALE GENOMIC DNA]</scope>
</reference>
<protein>
    <submittedName>
        <fullName evidence="2">Uncharacterized protein</fullName>
    </submittedName>
</protein>
<dbReference type="GeneID" id="36407987"/>
<dbReference type="Proteomes" id="UP000054928">
    <property type="component" value="Unassembled WGS sequence"/>
</dbReference>
<dbReference type="OrthoDB" id="121226at2759"/>
<evidence type="ECO:0000256" key="1">
    <source>
        <dbReference type="SAM" id="MobiDB-lite"/>
    </source>
</evidence>
<dbReference type="RefSeq" id="XP_024579046.1">
    <property type="nucleotide sequence ID" value="XM_024728584.1"/>
</dbReference>
<dbReference type="AlphaFoldDB" id="A0A0P1AMV2"/>
<accession>A0A0P1AMV2</accession>
<keyword evidence="3" id="KW-1185">Reference proteome</keyword>
<evidence type="ECO:0000313" key="3">
    <source>
        <dbReference type="Proteomes" id="UP000054928"/>
    </source>
</evidence>
<feature type="compositionally biased region" description="Polar residues" evidence="1">
    <location>
        <begin position="1"/>
        <end position="25"/>
    </location>
</feature>
<feature type="region of interest" description="Disordered" evidence="1">
    <location>
        <begin position="1"/>
        <end position="38"/>
    </location>
</feature>
<proteinExistence type="predicted"/>
<evidence type="ECO:0000313" key="2">
    <source>
        <dbReference type="EMBL" id="CEG42677.1"/>
    </source>
</evidence>
<organism evidence="2 3">
    <name type="scientific">Plasmopara halstedii</name>
    <name type="common">Downy mildew of sunflower</name>
    <dbReference type="NCBI Taxonomy" id="4781"/>
    <lineage>
        <taxon>Eukaryota</taxon>
        <taxon>Sar</taxon>
        <taxon>Stramenopiles</taxon>
        <taxon>Oomycota</taxon>
        <taxon>Peronosporomycetes</taxon>
        <taxon>Peronosporales</taxon>
        <taxon>Peronosporaceae</taxon>
        <taxon>Plasmopara</taxon>
    </lineage>
</organism>
<dbReference type="EMBL" id="CCYD01000645">
    <property type="protein sequence ID" value="CEG42677.1"/>
    <property type="molecule type" value="Genomic_DNA"/>
</dbReference>